<dbReference type="InterPro" id="IPR029058">
    <property type="entry name" value="AB_hydrolase_fold"/>
</dbReference>
<evidence type="ECO:0000313" key="5">
    <source>
        <dbReference type="Proteomes" id="UP001239462"/>
    </source>
</evidence>
<evidence type="ECO:0000256" key="2">
    <source>
        <dbReference type="SAM" id="Coils"/>
    </source>
</evidence>
<dbReference type="PANTHER" id="PTHR43037">
    <property type="entry name" value="UNNAMED PRODUCT-RELATED"/>
    <property type="match status" value="1"/>
</dbReference>
<keyword evidence="5" id="KW-1185">Reference proteome</keyword>
<accession>A0ABT7PPK5</accession>
<sequence length="699" mass="78539">MKGLFCTELKQSFSQLCLFVSRIVLVSIALAVVNIGAVSNAQPPTPGYKKLPPDGIQIDAADRQRLQIRLDELKNRATQTVQQSSDPEVWYADVAVLTRAVDLAINQNLFFKPAHVNDAFKLLDEADRRLEAVVAGDRGLKLLGFDPDKTAKPQTLVAGFVSRIDDSVQPFGIVVPAGYSLPQHEQAFRTDIWLHGRGDTKTEIPFLTERMNKVGQYAPRDTFVIHPFGRHCNAFKFAGETDVYEALQAAERYFRIDSQRTSIRGFSMGGAGCWHFAVHDPTRWMAANPGAGFVDTIVYQGWQNEMPFNKTPTMEKLLRWYDVLPWANNLRGTNVIAYSGEVDKQKQAADRVAQKVDELGFEFPYVIGAEMGHKINQESVAKIDQQIASWAGDVAPLPKPKVEFVTYTLRYNTADWVRITGMVEHWTKASVKATVDTDAASIEMNTEGVTHLELDFSRSGWAGKSDVVDVTIDGQQATLVDMGNSRGFQCRLIRQDDGEWTKQSFGQQPLRKRPGLQGPIDDAFCERFVIVLPSRPARHGRVQRWIDRETDYLQSRWKRLMRGDIQVVQDRDLTDDQIATCNLICFGDFSSNRVLFNVADSLPIRWTRQTLVVAGKSYDPADHAPVMCFPNPMNPSRYIVVNSGMTFREFSNVSNSRQIAMLPDYAVINVTEEDDSIFPGTVVDQGFFDEQWQFAGGGN</sequence>
<organism evidence="4 5">
    <name type="scientific">Roseiconus lacunae</name>
    <dbReference type="NCBI Taxonomy" id="2605694"/>
    <lineage>
        <taxon>Bacteria</taxon>
        <taxon>Pseudomonadati</taxon>
        <taxon>Planctomycetota</taxon>
        <taxon>Planctomycetia</taxon>
        <taxon>Pirellulales</taxon>
        <taxon>Pirellulaceae</taxon>
        <taxon>Roseiconus</taxon>
    </lineage>
</organism>
<comment type="caution">
    <text evidence="4">The sequence shown here is derived from an EMBL/GenBank/DDBJ whole genome shotgun (WGS) entry which is preliminary data.</text>
</comment>
<dbReference type="Pfam" id="PF00326">
    <property type="entry name" value="Peptidase_S9"/>
    <property type="match status" value="1"/>
</dbReference>
<keyword evidence="1" id="KW-0732">Signal</keyword>
<dbReference type="InterPro" id="IPR001375">
    <property type="entry name" value="Peptidase_S9_cat"/>
</dbReference>
<feature type="domain" description="Peptidase S9 prolyl oligopeptidase catalytic" evidence="3">
    <location>
        <begin position="242"/>
        <end position="390"/>
    </location>
</feature>
<protein>
    <submittedName>
        <fullName evidence="4">Prolyl oligopeptidase family serine peptidase</fullName>
    </submittedName>
</protein>
<feature type="coiled-coil region" evidence="2">
    <location>
        <begin position="56"/>
        <end position="83"/>
    </location>
</feature>
<dbReference type="SUPFAM" id="SSF53474">
    <property type="entry name" value="alpha/beta-Hydrolases"/>
    <property type="match status" value="1"/>
</dbReference>
<dbReference type="RefSeq" id="WP_289166265.1">
    <property type="nucleotide sequence ID" value="NZ_JASZZN010000022.1"/>
</dbReference>
<evidence type="ECO:0000313" key="4">
    <source>
        <dbReference type="EMBL" id="MDM4018434.1"/>
    </source>
</evidence>
<evidence type="ECO:0000256" key="1">
    <source>
        <dbReference type="ARBA" id="ARBA00022729"/>
    </source>
</evidence>
<dbReference type="EMBL" id="JASZZN010000022">
    <property type="protein sequence ID" value="MDM4018434.1"/>
    <property type="molecule type" value="Genomic_DNA"/>
</dbReference>
<dbReference type="Proteomes" id="UP001239462">
    <property type="component" value="Unassembled WGS sequence"/>
</dbReference>
<reference evidence="4 5" key="1">
    <citation type="submission" date="2023-06" db="EMBL/GenBank/DDBJ databases">
        <title>Roseiconus lacunae JC819 isolated from Gulf of Mannar region, Tamil Nadu.</title>
        <authorList>
            <person name="Pk S."/>
            <person name="Ch S."/>
            <person name="Ch V.R."/>
        </authorList>
    </citation>
    <scope>NUCLEOTIDE SEQUENCE [LARGE SCALE GENOMIC DNA]</scope>
    <source>
        <strain evidence="4 5">JC819</strain>
    </source>
</reference>
<dbReference type="InterPro" id="IPR050955">
    <property type="entry name" value="Plant_Biomass_Hydrol_Est"/>
</dbReference>
<gene>
    <name evidence="4" type="ORF">QTN89_23490</name>
</gene>
<evidence type="ECO:0000259" key="3">
    <source>
        <dbReference type="Pfam" id="PF00326"/>
    </source>
</evidence>
<proteinExistence type="predicted"/>
<dbReference type="PANTHER" id="PTHR43037:SF1">
    <property type="entry name" value="BLL1128 PROTEIN"/>
    <property type="match status" value="1"/>
</dbReference>
<dbReference type="Gene3D" id="3.40.50.1820">
    <property type="entry name" value="alpha/beta hydrolase"/>
    <property type="match status" value="1"/>
</dbReference>
<keyword evidence="2" id="KW-0175">Coiled coil</keyword>
<name>A0ABT7PPK5_9BACT</name>